<dbReference type="InterPro" id="IPR053945">
    <property type="entry name" value="PLCB1-4-like_EFh"/>
</dbReference>
<feature type="compositionally biased region" description="Basic and acidic residues" evidence="1">
    <location>
        <begin position="312"/>
        <end position="322"/>
    </location>
</feature>
<dbReference type="GO" id="GO:0005516">
    <property type="term" value="F:calmodulin binding"/>
    <property type="evidence" value="ECO:0007669"/>
    <property type="project" value="TreeGrafter"/>
</dbReference>
<feature type="region of interest" description="Disordered" evidence="1">
    <location>
        <begin position="303"/>
        <end position="322"/>
    </location>
</feature>
<dbReference type="AlphaFoldDB" id="A0A6I9YUM1"/>
<dbReference type="PANTHER" id="PTHR10336">
    <property type="entry name" value="PHOSPHOINOSITIDE-SPECIFIC PHOSPHOLIPASE C FAMILY PROTEIN"/>
    <property type="match status" value="1"/>
</dbReference>
<dbReference type="GO" id="GO:0007186">
    <property type="term" value="P:G protein-coupled receptor signaling pathway"/>
    <property type="evidence" value="ECO:0007669"/>
    <property type="project" value="TreeGrafter"/>
</dbReference>
<dbReference type="GO" id="GO:0004435">
    <property type="term" value="F:phosphatidylinositol-4,5-bisphosphate phospholipase C activity"/>
    <property type="evidence" value="ECO:0007669"/>
    <property type="project" value="TreeGrafter"/>
</dbReference>
<dbReference type="Pfam" id="PF22631">
    <property type="entry name" value="PLCB1-4-like_EFh"/>
    <property type="match status" value="1"/>
</dbReference>
<evidence type="ECO:0000313" key="4">
    <source>
        <dbReference type="Proteomes" id="UP000504617"/>
    </source>
</evidence>
<dbReference type="GeneID" id="106553941"/>
<dbReference type="RefSeq" id="XP_013928007.1">
    <property type="nucleotide sequence ID" value="XM_014072532.1"/>
</dbReference>
<dbReference type="CDD" id="cd16210">
    <property type="entry name" value="EFh_PI-PLCbeta3"/>
    <property type="match status" value="1"/>
</dbReference>
<dbReference type="KEGG" id="tsr:106553941"/>
<evidence type="ECO:0000259" key="2">
    <source>
        <dbReference type="Pfam" id="PF17787"/>
    </source>
</evidence>
<dbReference type="SUPFAM" id="SSF47473">
    <property type="entry name" value="EF-hand"/>
    <property type="match status" value="1"/>
</dbReference>
<organism evidence="4 5">
    <name type="scientific">Thamnophis sirtalis</name>
    <dbReference type="NCBI Taxonomy" id="35019"/>
    <lineage>
        <taxon>Eukaryota</taxon>
        <taxon>Metazoa</taxon>
        <taxon>Chordata</taxon>
        <taxon>Craniata</taxon>
        <taxon>Vertebrata</taxon>
        <taxon>Euteleostomi</taxon>
        <taxon>Lepidosauria</taxon>
        <taxon>Squamata</taxon>
        <taxon>Bifurcata</taxon>
        <taxon>Unidentata</taxon>
        <taxon>Episquamata</taxon>
        <taxon>Toxicofera</taxon>
        <taxon>Serpentes</taxon>
        <taxon>Colubroidea</taxon>
        <taxon>Colubridae</taxon>
        <taxon>Natricinae</taxon>
        <taxon>Thamnophis</taxon>
    </lineage>
</organism>
<proteinExistence type="predicted"/>
<keyword evidence="4" id="KW-1185">Reference proteome</keyword>
<evidence type="ECO:0000256" key="1">
    <source>
        <dbReference type="SAM" id="MobiDB-lite"/>
    </source>
</evidence>
<dbReference type="GO" id="GO:0051209">
    <property type="term" value="P:release of sequestered calcium ion into cytosol"/>
    <property type="evidence" value="ECO:0007669"/>
    <property type="project" value="TreeGrafter"/>
</dbReference>
<dbReference type="Gene3D" id="2.30.29.240">
    <property type="match status" value="1"/>
</dbReference>
<dbReference type="GO" id="GO:0005737">
    <property type="term" value="C:cytoplasm"/>
    <property type="evidence" value="ECO:0007669"/>
    <property type="project" value="TreeGrafter"/>
</dbReference>
<gene>
    <name evidence="5" type="primary">LOC106553941</name>
</gene>
<protein>
    <submittedName>
        <fullName evidence="5">1-phosphatidylinositol 4,5-bisphosphate phosphodiesterase beta-3-like</fullName>
    </submittedName>
</protein>
<dbReference type="Gene3D" id="1.10.238.10">
    <property type="entry name" value="EF-hand"/>
    <property type="match status" value="1"/>
</dbReference>
<dbReference type="Pfam" id="PF17787">
    <property type="entry name" value="PH_14"/>
    <property type="match status" value="1"/>
</dbReference>
<dbReference type="GO" id="GO:0048015">
    <property type="term" value="P:phosphatidylinositol-mediated signaling"/>
    <property type="evidence" value="ECO:0007669"/>
    <property type="project" value="TreeGrafter"/>
</dbReference>
<dbReference type="SUPFAM" id="SSF50729">
    <property type="entry name" value="PH domain-like"/>
    <property type="match status" value="1"/>
</dbReference>
<dbReference type="InterPro" id="IPR001192">
    <property type="entry name" value="PI-PLC_fam"/>
</dbReference>
<dbReference type="FunFam" id="2.30.29.240:FF:000005">
    <property type="entry name" value="1-phosphatidylinositol 4,5-bisphosphate phosphodiesterase"/>
    <property type="match status" value="1"/>
</dbReference>
<dbReference type="InterPro" id="IPR037862">
    <property type="entry name" value="PLC-beta_PH"/>
</dbReference>
<feature type="domain" description="Phosphoinositide phospholipase C beta 1-4-like EF-hand" evidence="3">
    <location>
        <begin position="154"/>
        <end position="222"/>
    </location>
</feature>
<dbReference type="InterPro" id="IPR011992">
    <property type="entry name" value="EF-hand-dom_pair"/>
</dbReference>
<feature type="non-terminal residue" evidence="5">
    <location>
        <position position="322"/>
    </location>
</feature>
<dbReference type="CDD" id="cd13361">
    <property type="entry name" value="PH_PLC_beta"/>
    <property type="match status" value="1"/>
</dbReference>
<dbReference type="GO" id="GO:0046488">
    <property type="term" value="P:phosphatidylinositol metabolic process"/>
    <property type="evidence" value="ECO:0007669"/>
    <property type="project" value="TreeGrafter"/>
</dbReference>
<evidence type="ECO:0000313" key="5">
    <source>
        <dbReference type="RefSeq" id="XP_013928007.1"/>
    </source>
</evidence>
<feature type="domain" description="PLC-beta PH" evidence="2">
    <location>
        <begin position="18"/>
        <end position="147"/>
    </location>
</feature>
<evidence type="ECO:0000259" key="3">
    <source>
        <dbReference type="Pfam" id="PF22631"/>
    </source>
</evidence>
<sequence>MAGARPGVHALQLEPLRVPETLIKGSKFMKWDEEPTSRALVTLRVDPQGFFLYWTGPSLEVDVLDISYIRDTRTGRYAKLPKDPKIRETLGFGGPEQQPEDKLLTVVHGPDMVNVSFLNFMAVVQDNTAKIWAEEVFKLATNVLAQNASRNTFLQKVYTRLKLQVNQDGRIPVKSILKMFSADKKRVETALESCSLNFNRSESIKPEEFTLEVFEHFVNKLCLRPDIDKILLEIGAKGKPYLSLDQLMEFINQKQRDPRLNEVLYPPLTRAQVRQLIAKYEPNQQFQQRDQMSLEGFGRYLGGEENTVVPPEKLDLSDDMTH</sequence>
<accession>A0A6I9YUM1</accession>
<reference evidence="5" key="1">
    <citation type="submission" date="2025-08" db="UniProtKB">
        <authorList>
            <consortium name="RefSeq"/>
        </authorList>
    </citation>
    <scope>IDENTIFICATION</scope>
</reference>
<name>A0A6I9YUM1_9SAUR</name>
<dbReference type="FunFam" id="1.10.238.10:FF:000048">
    <property type="entry name" value="1-phosphatidylinositol 4,5-bisphosphate phosphodiesterase"/>
    <property type="match status" value="1"/>
</dbReference>
<dbReference type="Proteomes" id="UP000504617">
    <property type="component" value="Unplaced"/>
</dbReference>
<dbReference type="OrthoDB" id="269822at2759"/>
<dbReference type="PANTHER" id="PTHR10336:SF11">
    <property type="entry name" value="1-PHOSPHATIDYLINOSITOL 4,5-BISPHOSPHATE PHOSPHODIESTERASE BETA-3"/>
    <property type="match status" value="1"/>
</dbReference>